<keyword evidence="6 7" id="KW-0472">Membrane</keyword>
<dbReference type="Gene3D" id="3.30.1330.60">
    <property type="entry name" value="OmpA-like domain"/>
    <property type="match status" value="1"/>
</dbReference>
<sequence length="268" mass="28967">MSARRSRRRMHQAHTASHERWLVSYADFITLLFAFFTTMYAISTVDARKLTTMVDSMQEAFDSRGIDVAAPKTTAPRPVTPTAPSLTTEQRERALAQRLRERLAGSAVDIEIDHRGVVVSMREAGSFPTGSADLSAVARDVLRELAATLGGDSAVALRVEGHTDDVPIQTGRFRSNWELSTARATSVVTYLVEQVGVAPRRLSAAGYGEFHPRVANASDADRARNRRVDVIILNEETAAAEEPGSRAPAAGGEAGTRSTMPSGRVFAG</sequence>
<evidence type="ECO:0000256" key="6">
    <source>
        <dbReference type="ARBA" id="ARBA00023136"/>
    </source>
</evidence>
<comment type="similarity">
    <text evidence="2">Belongs to the MotB family.</text>
</comment>
<evidence type="ECO:0000259" key="10">
    <source>
        <dbReference type="PROSITE" id="PS51123"/>
    </source>
</evidence>
<reference evidence="11 12" key="1">
    <citation type="journal article" date="2016" name="Genome Announc.">
        <title>First Complete Genome Sequence of a Subdivision 6 Acidobacterium Strain.</title>
        <authorList>
            <person name="Huang S."/>
            <person name="Vieira S."/>
            <person name="Bunk B."/>
            <person name="Riedel T."/>
            <person name="Sproer C."/>
            <person name="Overmann J."/>
        </authorList>
    </citation>
    <scope>NUCLEOTIDE SEQUENCE [LARGE SCALE GENOMIC DNA]</scope>
    <source>
        <strain evidence="12">DSM 100886 HEG_-6_39</strain>
    </source>
</reference>
<dbReference type="InterPro" id="IPR025713">
    <property type="entry name" value="MotB-like_N_dom"/>
</dbReference>
<dbReference type="PANTHER" id="PTHR30329">
    <property type="entry name" value="STATOR ELEMENT OF FLAGELLAR MOTOR COMPLEX"/>
    <property type="match status" value="1"/>
</dbReference>
<dbReference type="GO" id="GO:0005886">
    <property type="term" value="C:plasma membrane"/>
    <property type="evidence" value="ECO:0007669"/>
    <property type="project" value="UniProtKB-SubCell"/>
</dbReference>
<evidence type="ECO:0000256" key="8">
    <source>
        <dbReference type="SAM" id="MobiDB-lite"/>
    </source>
</evidence>
<dbReference type="CDD" id="cd07185">
    <property type="entry name" value="OmpA_C-like"/>
    <property type="match status" value="1"/>
</dbReference>
<keyword evidence="3" id="KW-1003">Cell membrane</keyword>
<dbReference type="RefSeq" id="WP_110172032.1">
    <property type="nucleotide sequence ID" value="NZ_CP015136.1"/>
</dbReference>
<proteinExistence type="inferred from homology"/>
<feature type="region of interest" description="Disordered" evidence="8">
    <location>
        <begin position="237"/>
        <end position="268"/>
    </location>
</feature>
<dbReference type="AlphaFoldDB" id="A0A143PRG0"/>
<dbReference type="KEGG" id="abac:LuPra_03619"/>
<dbReference type="PROSITE" id="PS51123">
    <property type="entry name" value="OMPA_2"/>
    <property type="match status" value="1"/>
</dbReference>
<evidence type="ECO:0000256" key="4">
    <source>
        <dbReference type="ARBA" id="ARBA00022692"/>
    </source>
</evidence>
<evidence type="ECO:0000256" key="1">
    <source>
        <dbReference type="ARBA" id="ARBA00004162"/>
    </source>
</evidence>
<dbReference type="Proteomes" id="UP000076079">
    <property type="component" value="Chromosome"/>
</dbReference>
<dbReference type="Pfam" id="PF00691">
    <property type="entry name" value="OmpA"/>
    <property type="match status" value="1"/>
</dbReference>
<dbReference type="InterPro" id="IPR050330">
    <property type="entry name" value="Bact_OuterMem_StrucFunc"/>
</dbReference>
<evidence type="ECO:0000256" key="7">
    <source>
        <dbReference type="PROSITE-ProRule" id="PRU00473"/>
    </source>
</evidence>
<dbReference type="OrthoDB" id="9815217at2"/>
<organism evidence="11 12">
    <name type="scientific">Luteitalea pratensis</name>
    <dbReference type="NCBI Taxonomy" id="1855912"/>
    <lineage>
        <taxon>Bacteria</taxon>
        <taxon>Pseudomonadati</taxon>
        <taxon>Acidobacteriota</taxon>
        <taxon>Vicinamibacteria</taxon>
        <taxon>Vicinamibacterales</taxon>
        <taxon>Vicinamibacteraceae</taxon>
        <taxon>Luteitalea</taxon>
    </lineage>
</organism>
<accession>A0A143PRG0</accession>
<protein>
    <submittedName>
        <fullName evidence="11">Chemotaxis protein MotB</fullName>
    </submittedName>
</protein>
<keyword evidence="4 9" id="KW-0812">Transmembrane</keyword>
<dbReference type="STRING" id="1855912.LuPra_03619"/>
<evidence type="ECO:0000256" key="2">
    <source>
        <dbReference type="ARBA" id="ARBA00008914"/>
    </source>
</evidence>
<comment type="subcellular location">
    <subcellularLocation>
        <location evidence="1">Cell membrane</location>
        <topology evidence="1">Single-pass membrane protein</topology>
    </subcellularLocation>
</comment>
<reference evidence="12" key="2">
    <citation type="submission" date="2016-04" db="EMBL/GenBank/DDBJ databases">
        <title>First Complete Genome Sequence of a Subdivision 6 Acidobacterium.</title>
        <authorList>
            <person name="Huang S."/>
            <person name="Vieira S."/>
            <person name="Bunk B."/>
            <person name="Riedel T."/>
            <person name="Sproeer C."/>
            <person name="Overmann J."/>
        </authorList>
    </citation>
    <scope>NUCLEOTIDE SEQUENCE [LARGE SCALE GENOMIC DNA]</scope>
    <source>
        <strain evidence="12">DSM 100886 HEG_-6_39</strain>
    </source>
</reference>
<dbReference type="PATRIC" id="fig|1813736.3.peg.3828"/>
<feature type="domain" description="OmpA-like" evidence="10">
    <location>
        <begin position="114"/>
        <end position="236"/>
    </location>
</feature>
<dbReference type="EMBL" id="CP015136">
    <property type="protein sequence ID" value="AMY10389.1"/>
    <property type="molecule type" value="Genomic_DNA"/>
</dbReference>
<gene>
    <name evidence="11" type="primary">motB_3</name>
    <name evidence="11" type="ORF">LuPra_03619</name>
</gene>
<keyword evidence="5 9" id="KW-1133">Transmembrane helix</keyword>
<dbReference type="Pfam" id="PF13677">
    <property type="entry name" value="MotB_plug"/>
    <property type="match status" value="1"/>
</dbReference>
<dbReference type="InterPro" id="IPR006665">
    <property type="entry name" value="OmpA-like"/>
</dbReference>
<evidence type="ECO:0000313" key="12">
    <source>
        <dbReference type="Proteomes" id="UP000076079"/>
    </source>
</evidence>
<evidence type="ECO:0000256" key="9">
    <source>
        <dbReference type="SAM" id="Phobius"/>
    </source>
</evidence>
<evidence type="ECO:0000256" key="3">
    <source>
        <dbReference type="ARBA" id="ARBA00022475"/>
    </source>
</evidence>
<name>A0A143PRG0_LUTPR</name>
<keyword evidence="12" id="KW-1185">Reference proteome</keyword>
<evidence type="ECO:0000313" key="11">
    <source>
        <dbReference type="EMBL" id="AMY10389.1"/>
    </source>
</evidence>
<dbReference type="InterPro" id="IPR036737">
    <property type="entry name" value="OmpA-like_sf"/>
</dbReference>
<evidence type="ECO:0000256" key="5">
    <source>
        <dbReference type="ARBA" id="ARBA00022989"/>
    </source>
</evidence>
<dbReference type="SUPFAM" id="SSF103088">
    <property type="entry name" value="OmpA-like"/>
    <property type="match status" value="1"/>
</dbReference>
<dbReference type="PANTHER" id="PTHR30329:SF21">
    <property type="entry name" value="LIPOPROTEIN YIAD-RELATED"/>
    <property type="match status" value="1"/>
</dbReference>
<feature type="transmembrane region" description="Helical" evidence="9">
    <location>
        <begin position="21"/>
        <end position="42"/>
    </location>
</feature>